<keyword evidence="3" id="KW-1185">Reference proteome</keyword>
<accession>A0A7W7C951</accession>
<evidence type="ECO:0000313" key="3">
    <source>
        <dbReference type="Proteomes" id="UP000533598"/>
    </source>
</evidence>
<reference evidence="2 3" key="1">
    <citation type="submission" date="2020-08" db="EMBL/GenBank/DDBJ databases">
        <title>Sequencing the genomes of 1000 actinobacteria strains.</title>
        <authorList>
            <person name="Klenk H.-P."/>
        </authorList>
    </citation>
    <scope>NUCLEOTIDE SEQUENCE [LARGE SCALE GENOMIC DNA]</scope>
    <source>
        <strain evidence="2 3">DSM 44230</strain>
    </source>
</reference>
<dbReference type="PANTHER" id="PTHR43364:SF6">
    <property type="entry name" value="OXIDOREDUCTASE-RELATED"/>
    <property type="match status" value="1"/>
</dbReference>
<dbReference type="Pfam" id="PF00248">
    <property type="entry name" value="Aldo_ket_red"/>
    <property type="match status" value="1"/>
</dbReference>
<organism evidence="2 3">
    <name type="scientific">Crossiella cryophila</name>
    <dbReference type="NCBI Taxonomy" id="43355"/>
    <lineage>
        <taxon>Bacteria</taxon>
        <taxon>Bacillati</taxon>
        <taxon>Actinomycetota</taxon>
        <taxon>Actinomycetes</taxon>
        <taxon>Pseudonocardiales</taxon>
        <taxon>Pseudonocardiaceae</taxon>
        <taxon>Crossiella</taxon>
    </lineage>
</organism>
<protein>
    <submittedName>
        <fullName evidence="2">Aryl-alcohol dehydrogenase-like predicted oxidoreductase</fullName>
    </submittedName>
</protein>
<dbReference type="InterPro" id="IPR036812">
    <property type="entry name" value="NAD(P)_OxRdtase_dom_sf"/>
</dbReference>
<proteinExistence type="predicted"/>
<evidence type="ECO:0000313" key="2">
    <source>
        <dbReference type="EMBL" id="MBB4676859.1"/>
    </source>
</evidence>
<dbReference type="GO" id="GO:0005829">
    <property type="term" value="C:cytosol"/>
    <property type="evidence" value="ECO:0007669"/>
    <property type="project" value="TreeGrafter"/>
</dbReference>
<gene>
    <name evidence="2" type="ORF">HNR67_002977</name>
</gene>
<comment type="caution">
    <text evidence="2">The sequence shown here is derived from an EMBL/GenBank/DDBJ whole genome shotgun (WGS) entry which is preliminary data.</text>
</comment>
<dbReference type="Gene3D" id="3.20.20.100">
    <property type="entry name" value="NADP-dependent oxidoreductase domain"/>
    <property type="match status" value="1"/>
</dbReference>
<dbReference type="PANTHER" id="PTHR43364">
    <property type="entry name" value="NADH-SPECIFIC METHYLGLYOXAL REDUCTASE-RELATED"/>
    <property type="match status" value="1"/>
</dbReference>
<dbReference type="InterPro" id="IPR023210">
    <property type="entry name" value="NADP_OxRdtase_dom"/>
</dbReference>
<dbReference type="AlphaFoldDB" id="A0A7W7C951"/>
<dbReference type="Proteomes" id="UP000533598">
    <property type="component" value="Unassembled WGS sequence"/>
</dbReference>
<feature type="domain" description="NADP-dependent oxidoreductase" evidence="1">
    <location>
        <begin position="17"/>
        <end position="322"/>
    </location>
</feature>
<dbReference type="RefSeq" id="WP_185002647.1">
    <property type="nucleotide sequence ID" value="NZ_BAAAUI010000012.1"/>
</dbReference>
<sequence>MRKITLGGPDGPRASVLCLGALPFGSSVDRDTSFAILARFVEAGGNFIDSANNYVFWTESGKGDESENLLGDWLRTRGNRSEVVLASKVGALPDPAKPGAFPDNAEGLSAEVISTQLDNSLRRLGTDHLDVYYAHMEDRSVPLAETVGAFGKAVVQGKVRVPGCSNHPTWRIDRARELAKQDGLAPYGVLQFRHSYLRPRPDVKLRQAGHVQASDELLDYVRTEDNLVLTAYTTLLFGAYTRPDRPLHEHYDHPGTQRKIAVLQAVATELGATVNQVVLAWLLHGNPLVVPVLGVSSVAQLEESLAAAELELSADQLARLAAAC</sequence>
<dbReference type="InterPro" id="IPR050523">
    <property type="entry name" value="AKR_Detox_Biosynth"/>
</dbReference>
<dbReference type="EMBL" id="JACHMH010000001">
    <property type="protein sequence ID" value="MBB4676859.1"/>
    <property type="molecule type" value="Genomic_DNA"/>
</dbReference>
<evidence type="ECO:0000259" key="1">
    <source>
        <dbReference type="Pfam" id="PF00248"/>
    </source>
</evidence>
<name>A0A7W7C951_9PSEU</name>
<dbReference type="SUPFAM" id="SSF51430">
    <property type="entry name" value="NAD(P)-linked oxidoreductase"/>
    <property type="match status" value="1"/>
</dbReference>